<dbReference type="CDD" id="cd04662">
    <property type="entry name" value="NUDIX_Hydrolase"/>
    <property type="match status" value="1"/>
</dbReference>
<accession>A0A542ZEY5</accession>
<dbReference type="Proteomes" id="UP000319514">
    <property type="component" value="Unassembled WGS sequence"/>
</dbReference>
<dbReference type="GO" id="GO:0006754">
    <property type="term" value="P:ATP biosynthetic process"/>
    <property type="evidence" value="ECO:0007669"/>
    <property type="project" value="TreeGrafter"/>
</dbReference>
<reference evidence="4 5" key="1">
    <citation type="submission" date="2019-06" db="EMBL/GenBank/DDBJ databases">
        <title>Sequencing the genomes of 1000 actinobacteria strains.</title>
        <authorList>
            <person name="Klenk H.-P."/>
        </authorList>
    </citation>
    <scope>NUCLEOTIDE SEQUENCE [LARGE SCALE GENOMIC DNA]</scope>
    <source>
        <strain evidence="4 5">DSM 18082</strain>
    </source>
</reference>
<sequence>MTRRRSAGLLLHRVHDGRPEVLLGHMGGPYWARKDDGGWSVPKGEHEESESPQDAARREFTEELGLPVPDGPWADLGDARQPSGKVVRVFALAADVDVDAATFGTFEMEWPPRSGRRQVFPELDRVAWLDLGTARAKLVSGQRVFLDRLSSHIVATDE</sequence>
<dbReference type="AlphaFoldDB" id="A0A542ZEY5"/>
<dbReference type="PROSITE" id="PS00893">
    <property type="entry name" value="NUDIX_BOX"/>
    <property type="match status" value="1"/>
</dbReference>
<dbReference type="RefSeq" id="WP_141786920.1">
    <property type="nucleotide sequence ID" value="NZ_BAAAKX010000003.1"/>
</dbReference>
<dbReference type="GO" id="GO:0004081">
    <property type="term" value="F:bis(5'-nucleosyl)-tetraphosphatase (asymmetrical) activity"/>
    <property type="evidence" value="ECO:0007669"/>
    <property type="project" value="TreeGrafter"/>
</dbReference>
<protein>
    <submittedName>
        <fullName evidence="4">Putative NUDIX family NTP pyrophosphohydrolase</fullName>
    </submittedName>
</protein>
<evidence type="ECO:0000256" key="1">
    <source>
        <dbReference type="ARBA" id="ARBA00022801"/>
    </source>
</evidence>
<dbReference type="InterPro" id="IPR015797">
    <property type="entry name" value="NUDIX_hydrolase-like_dom_sf"/>
</dbReference>
<dbReference type="GO" id="GO:0006167">
    <property type="term" value="P:AMP biosynthetic process"/>
    <property type="evidence" value="ECO:0007669"/>
    <property type="project" value="TreeGrafter"/>
</dbReference>
<dbReference type="InterPro" id="IPR051325">
    <property type="entry name" value="Nudix_hydrolase_domain"/>
</dbReference>
<evidence type="ECO:0000259" key="3">
    <source>
        <dbReference type="PROSITE" id="PS51462"/>
    </source>
</evidence>
<keyword evidence="1 4" id="KW-0378">Hydrolase</keyword>
<gene>
    <name evidence="4" type="ORF">FB474_0169</name>
</gene>
<evidence type="ECO:0000313" key="4">
    <source>
        <dbReference type="EMBL" id="TQL58830.1"/>
    </source>
</evidence>
<dbReference type="SUPFAM" id="SSF55811">
    <property type="entry name" value="Nudix"/>
    <property type="match status" value="1"/>
</dbReference>
<organism evidence="4 5">
    <name type="scientific">Oryzihumus leptocrescens</name>
    <dbReference type="NCBI Taxonomy" id="297536"/>
    <lineage>
        <taxon>Bacteria</taxon>
        <taxon>Bacillati</taxon>
        <taxon>Actinomycetota</taxon>
        <taxon>Actinomycetes</taxon>
        <taxon>Micrococcales</taxon>
        <taxon>Intrasporangiaceae</taxon>
        <taxon>Oryzihumus</taxon>
    </lineage>
</organism>
<dbReference type="PROSITE" id="PS51462">
    <property type="entry name" value="NUDIX"/>
    <property type="match status" value="1"/>
</dbReference>
<evidence type="ECO:0000256" key="2">
    <source>
        <dbReference type="SAM" id="MobiDB-lite"/>
    </source>
</evidence>
<comment type="caution">
    <text evidence="4">The sequence shown here is derived from an EMBL/GenBank/DDBJ whole genome shotgun (WGS) entry which is preliminary data.</text>
</comment>
<dbReference type="PANTHER" id="PTHR21340">
    <property type="entry name" value="DIADENOSINE 5,5-P1,P4-TETRAPHOSPHATE PYROPHOSPHOHYDROLASE MUTT"/>
    <property type="match status" value="1"/>
</dbReference>
<keyword evidence="5" id="KW-1185">Reference proteome</keyword>
<dbReference type="Pfam" id="PF00293">
    <property type="entry name" value="NUDIX"/>
    <property type="match status" value="1"/>
</dbReference>
<dbReference type="InterPro" id="IPR000086">
    <property type="entry name" value="NUDIX_hydrolase_dom"/>
</dbReference>
<dbReference type="OrthoDB" id="954553at2"/>
<proteinExistence type="predicted"/>
<feature type="domain" description="Nudix hydrolase" evidence="3">
    <location>
        <begin position="2"/>
        <end position="151"/>
    </location>
</feature>
<dbReference type="InterPro" id="IPR020084">
    <property type="entry name" value="NUDIX_hydrolase_CS"/>
</dbReference>
<name>A0A542ZEY5_9MICO</name>
<dbReference type="EMBL" id="VFOQ01000001">
    <property type="protein sequence ID" value="TQL58830.1"/>
    <property type="molecule type" value="Genomic_DNA"/>
</dbReference>
<dbReference type="Gene3D" id="3.90.79.10">
    <property type="entry name" value="Nucleoside Triphosphate Pyrophosphohydrolase"/>
    <property type="match status" value="1"/>
</dbReference>
<evidence type="ECO:0000313" key="5">
    <source>
        <dbReference type="Proteomes" id="UP000319514"/>
    </source>
</evidence>
<dbReference type="PANTHER" id="PTHR21340:SF7">
    <property type="entry name" value="NUDIX HYDROLASE DOMAIN-CONTAINING PROTEIN"/>
    <property type="match status" value="1"/>
</dbReference>
<feature type="region of interest" description="Disordered" evidence="2">
    <location>
        <begin position="36"/>
        <end position="58"/>
    </location>
</feature>